<keyword evidence="2" id="KW-0732">Signal</keyword>
<name>A0ABQ3BJ08_9FLAO</name>
<dbReference type="InterPro" id="IPR013766">
    <property type="entry name" value="Thioredoxin_domain"/>
</dbReference>
<dbReference type="Proteomes" id="UP000615593">
    <property type="component" value="Unassembled WGS sequence"/>
</dbReference>
<dbReference type="PANTHER" id="PTHR42852:SF17">
    <property type="entry name" value="THIOREDOXIN-LIKE PROTEIN HI_1115"/>
    <property type="match status" value="1"/>
</dbReference>
<organism evidence="4 5">
    <name type="scientific">Mesonia mobilis</name>
    <dbReference type="NCBI Taxonomy" id="369791"/>
    <lineage>
        <taxon>Bacteria</taxon>
        <taxon>Pseudomonadati</taxon>
        <taxon>Bacteroidota</taxon>
        <taxon>Flavobacteriia</taxon>
        <taxon>Flavobacteriales</taxon>
        <taxon>Flavobacteriaceae</taxon>
        <taxon>Mesonia</taxon>
    </lineage>
</organism>
<dbReference type="GeneID" id="94368289"/>
<gene>
    <name evidence="4" type="ORF">GCM10008088_06350</name>
</gene>
<dbReference type="PROSITE" id="PS51352">
    <property type="entry name" value="THIOREDOXIN_2"/>
    <property type="match status" value="1"/>
</dbReference>
<evidence type="ECO:0000313" key="5">
    <source>
        <dbReference type="Proteomes" id="UP000615593"/>
    </source>
</evidence>
<comment type="caution">
    <text evidence="4">The sequence shown here is derived from an EMBL/GenBank/DDBJ whole genome shotgun (WGS) entry which is preliminary data.</text>
</comment>
<dbReference type="PANTHER" id="PTHR42852">
    <property type="entry name" value="THIOL:DISULFIDE INTERCHANGE PROTEIN DSBE"/>
    <property type="match status" value="1"/>
</dbReference>
<evidence type="ECO:0000256" key="2">
    <source>
        <dbReference type="SAM" id="SignalP"/>
    </source>
</evidence>
<evidence type="ECO:0000313" key="4">
    <source>
        <dbReference type="EMBL" id="GGZ47485.1"/>
    </source>
</evidence>
<accession>A0ABQ3BJ08</accession>
<keyword evidence="5" id="KW-1185">Reference proteome</keyword>
<feature type="signal peptide" evidence="2">
    <location>
        <begin position="1"/>
        <end position="20"/>
    </location>
</feature>
<feature type="domain" description="Thioredoxin" evidence="3">
    <location>
        <begin position="485"/>
        <end position="637"/>
    </location>
</feature>
<dbReference type="InterPro" id="IPR017937">
    <property type="entry name" value="Thioredoxin_CS"/>
</dbReference>
<dbReference type="PROSITE" id="PS51257">
    <property type="entry name" value="PROKAR_LIPOPROTEIN"/>
    <property type="match status" value="1"/>
</dbReference>
<dbReference type="Gene3D" id="3.40.30.10">
    <property type="entry name" value="Glutaredoxin"/>
    <property type="match status" value="1"/>
</dbReference>
<dbReference type="InterPro" id="IPR036249">
    <property type="entry name" value="Thioredoxin-like_sf"/>
</dbReference>
<feature type="chain" id="PRO_5045197395" description="Thioredoxin domain-containing protein" evidence="2">
    <location>
        <begin position="21"/>
        <end position="641"/>
    </location>
</feature>
<protein>
    <recommendedName>
        <fullName evidence="3">Thioredoxin domain-containing protein</fullName>
    </recommendedName>
</protein>
<reference evidence="5" key="1">
    <citation type="journal article" date="2019" name="Int. J. Syst. Evol. Microbiol.">
        <title>The Global Catalogue of Microorganisms (GCM) 10K type strain sequencing project: providing services to taxonomists for standard genome sequencing and annotation.</title>
        <authorList>
            <consortium name="The Broad Institute Genomics Platform"/>
            <consortium name="The Broad Institute Genome Sequencing Center for Infectious Disease"/>
            <person name="Wu L."/>
            <person name="Ma J."/>
        </authorList>
    </citation>
    <scope>NUCLEOTIDE SEQUENCE [LARGE SCALE GENOMIC DNA]</scope>
    <source>
        <strain evidence="5">KCTC 12708</strain>
    </source>
</reference>
<dbReference type="EMBL" id="BMWY01000001">
    <property type="protein sequence ID" value="GGZ47485.1"/>
    <property type="molecule type" value="Genomic_DNA"/>
</dbReference>
<dbReference type="RefSeq" id="WP_051191368.1">
    <property type="nucleotide sequence ID" value="NZ_BMWY01000001.1"/>
</dbReference>
<proteinExistence type="predicted"/>
<keyword evidence="1" id="KW-0676">Redox-active center</keyword>
<dbReference type="PROSITE" id="PS00194">
    <property type="entry name" value="THIOREDOXIN_1"/>
    <property type="match status" value="1"/>
</dbReference>
<dbReference type="Pfam" id="PF00578">
    <property type="entry name" value="AhpC-TSA"/>
    <property type="match status" value="1"/>
</dbReference>
<dbReference type="InterPro" id="IPR050553">
    <property type="entry name" value="Thioredoxin_ResA/DsbE_sf"/>
</dbReference>
<dbReference type="CDD" id="cd02966">
    <property type="entry name" value="TlpA_like_family"/>
    <property type="match status" value="1"/>
</dbReference>
<dbReference type="SUPFAM" id="SSF52833">
    <property type="entry name" value="Thioredoxin-like"/>
    <property type="match status" value="1"/>
</dbReference>
<evidence type="ECO:0000256" key="1">
    <source>
        <dbReference type="ARBA" id="ARBA00023284"/>
    </source>
</evidence>
<sequence>MKIKYLLLHLICLFFVISCQKETSSKEKSDKDIGDINFSKKYPKSGDTLTISSKNPIDHEAYFLYAINKNIYANEFEFLKNNESYEAKVIIPDSAQVLVFNFNNNEKTLHNDHQGFSTYVYDQENMPIANASSGKAYIYKYFGYKFDTEPKTDSLLNWLEKDFEKYPETQSTWDRFYVQLLKEKDKNAAEEYANKRIAHYENITPKVEKNKVKVIELYSILGKKEKAEELENIARKEFPRGEMMKEKYISEITNVEDIHKKVYLYDRLQKEYKASELGDKNSYLLTQIANTYVEEGNWDLFLEYSSKIKDPVALASLYNSVAWDQAENDENLAEVKKISAKSLSLLENEKESLNNKPSYTTTKEYRTKISSSYQMYADTYAFILNKLGENQEAIKYAKIAVGEGFNTDINERFVQFLIDDENFKAAQQSSSKFIEENQANEKIKEYFKVSYQKNNPSTSAVNLESELRKLESKGETKAFEDLKKEKMNTPAPNFTLKSLDIESLSLSDLKGKTVILDFWANWCAPCKASFPGMKEVVEQYQNNDQVVILFINTFENEPIEERITKSKEFLNSKEYPFRVLLDTPIKDSRDFKVAQLYDIKGIPTKVIIDPKGNIAFKKVGYNSNNEQMIKEIQMMVELSQQ</sequence>
<evidence type="ECO:0000259" key="3">
    <source>
        <dbReference type="PROSITE" id="PS51352"/>
    </source>
</evidence>
<dbReference type="InterPro" id="IPR000866">
    <property type="entry name" value="AhpC/TSA"/>
</dbReference>